<dbReference type="AlphaFoldDB" id="A0AAW2EMP3"/>
<protein>
    <submittedName>
        <fullName evidence="2">Uncharacterized protein</fullName>
    </submittedName>
</protein>
<name>A0AAW2EMP3_9HYME</name>
<reference evidence="2 3" key="1">
    <citation type="submission" date="2023-03" db="EMBL/GenBank/DDBJ databases">
        <title>High recombination rates correlate with genetic variation in Cardiocondyla obscurior ants.</title>
        <authorList>
            <person name="Errbii M."/>
        </authorList>
    </citation>
    <scope>NUCLEOTIDE SEQUENCE [LARGE SCALE GENOMIC DNA]</scope>
    <source>
        <strain evidence="2">Alpha-2009</strain>
        <tissue evidence="2">Whole body</tissue>
    </source>
</reference>
<sequence>MHNVIVPARNVTNPLIFEVVVARDCFSHNSTRQFNTREGKRNRKKKKKTQGTLNFFIDVGFPREQPPPKSLRPPSPSPFSPSSPPSVSSVLLRSPRWSHLFGSLQKLP</sequence>
<proteinExistence type="predicted"/>
<dbReference type="Proteomes" id="UP001430953">
    <property type="component" value="Unassembled WGS sequence"/>
</dbReference>
<evidence type="ECO:0000256" key="1">
    <source>
        <dbReference type="SAM" id="MobiDB-lite"/>
    </source>
</evidence>
<evidence type="ECO:0000313" key="2">
    <source>
        <dbReference type="EMBL" id="KAL0104553.1"/>
    </source>
</evidence>
<accession>A0AAW2EMP3</accession>
<dbReference type="EMBL" id="JADYXP020000020">
    <property type="protein sequence ID" value="KAL0104553.1"/>
    <property type="molecule type" value="Genomic_DNA"/>
</dbReference>
<evidence type="ECO:0000313" key="3">
    <source>
        <dbReference type="Proteomes" id="UP001430953"/>
    </source>
</evidence>
<feature type="region of interest" description="Disordered" evidence="1">
    <location>
        <begin position="55"/>
        <end position="88"/>
    </location>
</feature>
<keyword evidence="3" id="KW-1185">Reference proteome</keyword>
<gene>
    <name evidence="2" type="ORF">PUN28_017349</name>
</gene>
<feature type="compositionally biased region" description="Pro residues" evidence="1">
    <location>
        <begin position="64"/>
        <end position="84"/>
    </location>
</feature>
<comment type="caution">
    <text evidence="2">The sequence shown here is derived from an EMBL/GenBank/DDBJ whole genome shotgun (WGS) entry which is preliminary data.</text>
</comment>
<organism evidence="2 3">
    <name type="scientific">Cardiocondyla obscurior</name>
    <dbReference type="NCBI Taxonomy" id="286306"/>
    <lineage>
        <taxon>Eukaryota</taxon>
        <taxon>Metazoa</taxon>
        <taxon>Ecdysozoa</taxon>
        <taxon>Arthropoda</taxon>
        <taxon>Hexapoda</taxon>
        <taxon>Insecta</taxon>
        <taxon>Pterygota</taxon>
        <taxon>Neoptera</taxon>
        <taxon>Endopterygota</taxon>
        <taxon>Hymenoptera</taxon>
        <taxon>Apocrita</taxon>
        <taxon>Aculeata</taxon>
        <taxon>Formicoidea</taxon>
        <taxon>Formicidae</taxon>
        <taxon>Myrmicinae</taxon>
        <taxon>Cardiocondyla</taxon>
    </lineage>
</organism>